<dbReference type="PANTHER" id="PTHR11647:SF1">
    <property type="entry name" value="COLLAPSIN RESPONSE MEDIATOR PROTEIN"/>
    <property type="match status" value="1"/>
</dbReference>
<organism evidence="2 3">
    <name type="scientific">Fusibacter ferrireducens</name>
    <dbReference type="NCBI Taxonomy" id="2785058"/>
    <lineage>
        <taxon>Bacteria</taxon>
        <taxon>Bacillati</taxon>
        <taxon>Bacillota</taxon>
        <taxon>Clostridia</taxon>
        <taxon>Eubacteriales</taxon>
        <taxon>Eubacteriales Family XII. Incertae Sedis</taxon>
        <taxon>Fusibacter</taxon>
    </lineage>
</organism>
<keyword evidence="3" id="KW-1185">Reference proteome</keyword>
<dbReference type="InterPro" id="IPR013108">
    <property type="entry name" value="Amidohydro_3"/>
</dbReference>
<dbReference type="SUPFAM" id="SSF51556">
    <property type="entry name" value="Metallo-dependent hydrolases"/>
    <property type="match status" value="1"/>
</dbReference>
<evidence type="ECO:0000313" key="3">
    <source>
        <dbReference type="Proteomes" id="UP000614200"/>
    </source>
</evidence>
<dbReference type="InterPro" id="IPR032466">
    <property type="entry name" value="Metal_Hydrolase"/>
</dbReference>
<dbReference type="EMBL" id="JADKNH010000009">
    <property type="protein sequence ID" value="MBF4694369.1"/>
    <property type="molecule type" value="Genomic_DNA"/>
</dbReference>
<dbReference type="InterPro" id="IPR023100">
    <property type="entry name" value="D-aminoacylase_insert_dom_sf"/>
</dbReference>
<dbReference type="Proteomes" id="UP000614200">
    <property type="component" value="Unassembled WGS sequence"/>
</dbReference>
<dbReference type="SUPFAM" id="SSF51338">
    <property type="entry name" value="Composite domain of metallo-dependent hydrolases"/>
    <property type="match status" value="1"/>
</dbReference>
<gene>
    <name evidence="2" type="ORF">ISU02_14765</name>
</gene>
<comment type="caution">
    <text evidence="2">The sequence shown here is derived from an EMBL/GenBank/DDBJ whole genome shotgun (WGS) entry which is preliminary data.</text>
</comment>
<accession>A0ABR9ZXT0</accession>
<evidence type="ECO:0000259" key="1">
    <source>
        <dbReference type="Pfam" id="PF07969"/>
    </source>
</evidence>
<dbReference type="Pfam" id="PF07969">
    <property type="entry name" value="Amidohydro_3"/>
    <property type="match status" value="1"/>
</dbReference>
<dbReference type="CDD" id="cd01297">
    <property type="entry name" value="D-aminoacylase"/>
    <property type="match status" value="1"/>
</dbReference>
<dbReference type="Gene3D" id="3.30.1490.130">
    <property type="entry name" value="D-aminoacylase. Domain 3"/>
    <property type="match status" value="1"/>
</dbReference>
<dbReference type="InterPro" id="IPR050378">
    <property type="entry name" value="Metallo-dep_Hydrolases_sf"/>
</dbReference>
<dbReference type="PANTHER" id="PTHR11647">
    <property type="entry name" value="HYDRANTOINASE/DIHYDROPYRIMIDINASE FAMILY MEMBER"/>
    <property type="match status" value="1"/>
</dbReference>
<dbReference type="InterPro" id="IPR011059">
    <property type="entry name" value="Metal-dep_hydrolase_composite"/>
</dbReference>
<sequence>MYDLVIKNGKIVSGTGEKSFIADVAIKDKSIVKIAPDLEDGVKNIDAGGLVVSPGFIDMHTHSDIAFIQDETCGSKLFQGVTTELAGCCGFSYYPSDDAGFERLKSYTEEKEYIRYVSKSLGEFVQKTEAMNKSINWGTYVGHGALRASIVGFGDVKATPEQIEAMKALLDVALSEGAFGLSLGIAYAPGMFCDTDELVELSKVVAKHGKIVTSHIRNENVAVFEAIEEMIEIGRASKAHVHISHLKLGYGSWHKTEELFDIIESSRAEGVNLTIEQYPYNASSTGLTAVLPNWVHEGGIDKILERFRDQRDEVIKGIEGSNSFEMGLDRVMVVSTGGFMPEADGKNIREISQMLGKSEAETVIYLLENTACTVPTIRFTMDDEDVLKIMSRKDCAVISDGSAYNIDPEKMSFKPHPRNYGTFPRFLKLNRQHQLMSLEDAVYKMTGLPAQNVHLENRGILKEGNYADITIFDYDKIEDTAVFNHSISKPIGVEYVIVNGKIAIDQGKLTSERSGEMLLQKS</sequence>
<feature type="domain" description="Amidohydrolase 3" evidence="1">
    <location>
        <begin position="45"/>
        <end position="503"/>
    </location>
</feature>
<dbReference type="Gene3D" id="3.20.20.140">
    <property type="entry name" value="Metal-dependent hydrolases"/>
    <property type="match status" value="1"/>
</dbReference>
<evidence type="ECO:0000313" key="2">
    <source>
        <dbReference type="EMBL" id="MBF4694369.1"/>
    </source>
</evidence>
<proteinExistence type="predicted"/>
<name>A0ABR9ZXT0_9FIRM</name>
<dbReference type="Gene3D" id="2.30.40.10">
    <property type="entry name" value="Urease, subunit C, domain 1"/>
    <property type="match status" value="1"/>
</dbReference>
<reference evidence="2 3" key="1">
    <citation type="submission" date="2020-11" db="EMBL/GenBank/DDBJ databases">
        <title>Fusibacter basophilias sp. nov.</title>
        <authorList>
            <person name="Qiu D."/>
        </authorList>
    </citation>
    <scope>NUCLEOTIDE SEQUENCE [LARGE SCALE GENOMIC DNA]</scope>
    <source>
        <strain evidence="2 3">Q10-2</strain>
    </source>
</reference>
<dbReference type="RefSeq" id="WP_194702612.1">
    <property type="nucleotide sequence ID" value="NZ_JADKNH010000009.1"/>
</dbReference>
<protein>
    <submittedName>
        <fullName evidence="2">D-aminoacylase</fullName>
    </submittedName>
</protein>